<dbReference type="Proteomes" id="UP001497382">
    <property type="component" value="Unassembled WGS sequence"/>
</dbReference>
<evidence type="ECO:0000313" key="2">
    <source>
        <dbReference type="Proteomes" id="UP001497382"/>
    </source>
</evidence>
<gene>
    <name evidence="1" type="ORF">LARSCL_LOCUS4875</name>
</gene>
<dbReference type="AlphaFoldDB" id="A0AAV1ZD48"/>
<evidence type="ECO:0000313" key="1">
    <source>
        <dbReference type="EMBL" id="CAL1269686.1"/>
    </source>
</evidence>
<sequence length="76" mass="8990">MENISFCCNKKFGAPATTEESIHNPTDFMNRLATWDRSHSIDEMLEKRRRSVWTLEIFENYGTSEEKTEKQFHSDS</sequence>
<reference evidence="1 2" key="1">
    <citation type="submission" date="2024-04" db="EMBL/GenBank/DDBJ databases">
        <authorList>
            <person name="Rising A."/>
            <person name="Reimegard J."/>
            <person name="Sonavane S."/>
            <person name="Akerstrom W."/>
            <person name="Nylinder S."/>
            <person name="Hedman E."/>
            <person name="Kallberg Y."/>
        </authorList>
    </citation>
    <scope>NUCLEOTIDE SEQUENCE [LARGE SCALE GENOMIC DNA]</scope>
</reference>
<dbReference type="EMBL" id="CAXIEN010000043">
    <property type="protein sequence ID" value="CAL1269686.1"/>
    <property type="molecule type" value="Genomic_DNA"/>
</dbReference>
<name>A0AAV1ZD48_9ARAC</name>
<accession>A0AAV1ZD48</accession>
<comment type="caution">
    <text evidence="1">The sequence shown here is derived from an EMBL/GenBank/DDBJ whole genome shotgun (WGS) entry which is preliminary data.</text>
</comment>
<proteinExistence type="predicted"/>
<keyword evidence="2" id="KW-1185">Reference proteome</keyword>
<protein>
    <submittedName>
        <fullName evidence="1">Uncharacterized protein</fullName>
    </submittedName>
</protein>
<organism evidence="1 2">
    <name type="scientific">Larinioides sclopetarius</name>
    <dbReference type="NCBI Taxonomy" id="280406"/>
    <lineage>
        <taxon>Eukaryota</taxon>
        <taxon>Metazoa</taxon>
        <taxon>Ecdysozoa</taxon>
        <taxon>Arthropoda</taxon>
        <taxon>Chelicerata</taxon>
        <taxon>Arachnida</taxon>
        <taxon>Araneae</taxon>
        <taxon>Araneomorphae</taxon>
        <taxon>Entelegynae</taxon>
        <taxon>Araneoidea</taxon>
        <taxon>Araneidae</taxon>
        <taxon>Larinioides</taxon>
    </lineage>
</organism>